<protein>
    <submittedName>
        <fullName evidence="1">Uncharacterized protein</fullName>
    </submittedName>
</protein>
<reference evidence="1 2" key="1">
    <citation type="submission" date="2019-06" db="EMBL/GenBank/DDBJ databases">
        <title>Draft genomes of female and male turbot (Scophthalmus maximus).</title>
        <authorList>
            <person name="Xu H."/>
            <person name="Xu X.-W."/>
            <person name="Shao C."/>
            <person name="Chen S."/>
        </authorList>
    </citation>
    <scope>NUCLEOTIDE SEQUENCE [LARGE SCALE GENOMIC DNA]</scope>
    <source>
        <strain evidence="1">Ysfricsl-2016a</strain>
        <tissue evidence="1">Blood</tissue>
    </source>
</reference>
<name>A0A6A4SF41_SCOMX</name>
<accession>A0A6A4SF41</accession>
<dbReference type="EMBL" id="VEVO01000013">
    <property type="protein sequence ID" value="KAF0032773.1"/>
    <property type="molecule type" value="Genomic_DNA"/>
</dbReference>
<gene>
    <name evidence="1" type="ORF">F2P81_015063</name>
</gene>
<organism evidence="1 2">
    <name type="scientific">Scophthalmus maximus</name>
    <name type="common">Turbot</name>
    <name type="synonym">Psetta maxima</name>
    <dbReference type="NCBI Taxonomy" id="52904"/>
    <lineage>
        <taxon>Eukaryota</taxon>
        <taxon>Metazoa</taxon>
        <taxon>Chordata</taxon>
        <taxon>Craniata</taxon>
        <taxon>Vertebrata</taxon>
        <taxon>Euteleostomi</taxon>
        <taxon>Actinopterygii</taxon>
        <taxon>Neopterygii</taxon>
        <taxon>Teleostei</taxon>
        <taxon>Neoteleostei</taxon>
        <taxon>Acanthomorphata</taxon>
        <taxon>Carangaria</taxon>
        <taxon>Pleuronectiformes</taxon>
        <taxon>Pleuronectoidei</taxon>
        <taxon>Scophthalmidae</taxon>
        <taxon>Scophthalmus</taxon>
    </lineage>
</organism>
<sequence length="67" mass="6819">MSAARPLASSCVQPGGRAAAALALGGTSRFLQGISGCKRMDFTGGDAAFGLHNITVSVCPLRRYGYG</sequence>
<proteinExistence type="predicted"/>
<dbReference type="AlphaFoldDB" id="A0A6A4SF41"/>
<comment type="caution">
    <text evidence="1">The sequence shown here is derived from an EMBL/GenBank/DDBJ whole genome shotgun (WGS) entry which is preliminary data.</text>
</comment>
<dbReference type="Proteomes" id="UP000438429">
    <property type="component" value="Unassembled WGS sequence"/>
</dbReference>
<evidence type="ECO:0000313" key="2">
    <source>
        <dbReference type="Proteomes" id="UP000438429"/>
    </source>
</evidence>
<evidence type="ECO:0000313" key="1">
    <source>
        <dbReference type="EMBL" id="KAF0032773.1"/>
    </source>
</evidence>